<dbReference type="PRINTS" id="PR01537">
    <property type="entry name" value="INTRLKN1R1F"/>
</dbReference>
<keyword evidence="10" id="KW-0325">Glycoprotein</keyword>
<dbReference type="InterPro" id="IPR000483">
    <property type="entry name" value="Cys-rich_flank_reg_C"/>
</dbReference>
<dbReference type="SMART" id="SM00255">
    <property type="entry name" value="TIR"/>
    <property type="match status" value="2"/>
</dbReference>
<dbReference type="RefSeq" id="XP_002732817.2">
    <property type="nucleotide sequence ID" value="XM_002732771.2"/>
</dbReference>
<comment type="subcellular location">
    <subcellularLocation>
        <location evidence="1">Membrane</location>
        <topology evidence="1">Single-pass type I membrane protein</topology>
    </subcellularLocation>
</comment>
<dbReference type="PANTHER" id="PTHR24365:SF530">
    <property type="entry name" value="MSTPROX-RELATED"/>
    <property type="match status" value="1"/>
</dbReference>
<evidence type="ECO:0000256" key="9">
    <source>
        <dbReference type="ARBA" id="ARBA00023170"/>
    </source>
</evidence>
<organism evidence="13 14">
    <name type="scientific">Saccoglossus kowalevskii</name>
    <name type="common">Acorn worm</name>
    <dbReference type="NCBI Taxonomy" id="10224"/>
    <lineage>
        <taxon>Eukaryota</taxon>
        <taxon>Metazoa</taxon>
        <taxon>Hemichordata</taxon>
        <taxon>Enteropneusta</taxon>
        <taxon>Harrimaniidae</taxon>
        <taxon>Saccoglossus</taxon>
    </lineage>
</organism>
<proteinExistence type="inferred from homology"/>
<keyword evidence="6" id="KW-0677">Repeat</keyword>
<dbReference type="PROSITE" id="PS50104">
    <property type="entry name" value="TIR"/>
    <property type="match status" value="2"/>
</dbReference>
<dbReference type="Pfam" id="PF13855">
    <property type="entry name" value="LRR_8"/>
    <property type="match status" value="6"/>
</dbReference>
<dbReference type="InterPro" id="IPR032675">
    <property type="entry name" value="LRR_dom_sf"/>
</dbReference>
<dbReference type="InterPro" id="IPR003591">
    <property type="entry name" value="Leu-rich_rpt_typical-subtyp"/>
</dbReference>
<dbReference type="SUPFAM" id="SSF52058">
    <property type="entry name" value="L domain-like"/>
    <property type="match status" value="2"/>
</dbReference>
<evidence type="ECO:0000259" key="12">
    <source>
        <dbReference type="PROSITE" id="PS50104"/>
    </source>
</evidence>
<evidence type="ECO:0000256" key="2">
    <source>
        <dbReference type="ARBA" id="ARBA00009634"/>
    </source>
</evidence>
<dbReference type="GeneID" id="100370996"/>
<protein>
    <submittedName>
        <fullName evidence="14">Uncharacterized protein LOC100370996</fullName>
    </submittedName>
</protein>
<dbReference type="SUPFAM" id="SSF52047">
    <property type="entry name" value="RNI-like"/>
    <property type="match status" value="1"/>
</dbReference>
<dbReference type="Proteomes" id="UP000694865">
    <property type="component" value="Unplaced"/>
</dbReference>
<dbReference type="Gene3D" id="3.40.50.10140">
    <property type="entry name" value="Toll/interleukin-1 receptor homology (TIR) domain"/>
    <property type="match status" value="2"/>
</dbReference>
<dbReference type="Pfam" id="PF01582">
    <property type="entry name" value="TIR"/>
    <property type="match status" value="2"/>
</dbReference>
<name>A0ABM0GLW8_SACKO</name>
<dbReference type="InterPro" id="IPR001611">
    <property type="entry name" value="Leu-rich_rpt"/>
</dbReference>
<keyword evidence="3" id="KW-0433">Leucine-rich repeat</keyword>
<feature type="transmembrane region" description="Helical" evidence="11">
    <location>
        <begin position="1608"/>
        <end position="1631"/>
    </location>
</feature>
<keyword evidence="5" id="KW-0732">Signal</keyword>
<evidence type="ECO:0000256" key="7">
    <source>
        <dbReference type="ARBA" id="ARBA00022989"/>
    </source>
</evidence>
<dbReference type="PROSITE" id="PS51450">
    <property type="entry name" value="LRR"/>
    <property type="match status" value="7"/>
</dbReference>
<dbReference type="SMART" id="SM00369">
    <property type="entry name" value="LRR_TYP"/>
    <property type="match status" value="25"/>
</dbReference>
<keyword evidence="7 11" id="KW-1133">Transmembrane helix</keyword>
<dbReference type="SMART" id="SM00364">
    <property type="entry name" value="LRR_BAC"/>
    <property type="match status" value="7"/>
</dbReference>
<feature type="domain" description="TIR" evidence="12">
    <location>
        <begin position="705"/>
        <end position="847"/>
    </location>
</feature>
<dbReference type="SMART" id="SM00082">
    <property type="entry name" value="LRRCT"/>
    <property type="match status" value="2"/>
</dbReference>
<evidence type="ECO:0000256" key="4">
    <source>
        <dbReference type="ARBA" id="ARBA00022692"/>
    </source>
</evidence>
<dbReference type="Gene3D" id="3.80.10.10">
    <property type="entry name" value="Ribonuclease Inhibitor"/>
    <property type="match status" value="7"/>
</dbReference>
<evidence type="ECO:0000313" key="13">
    <source>
        <dbReference type="Proteomes" id="UP000694865"/>
    </source>
</evidence>
<dbReference type="InterPro" id="IPR035897">
    <property type="entry name" value="Toll_tir_struct_dom_sf"/>
</dbReference>
<evidence type="ECO:0000313" key="14">
    <source>
        <dbReference type="RefSeq" id="XP_002732817.2"/>
    </source>
</evidence>
<evidence type="ECO:0000256" key="1">
    <source>
        <dbReference type="ARBA" id="ARBA00004479"/>
    </source>
</evidence>
<accession>A0ABM0GLW8</accession>
<keyword evidence="13" id="KW-1185">Reference proteome</keyword>
<dbReference type="PANTHER" id="PTHR24365">
    <property type="entry name" value="TOLL-LIKE RECEPTOR"/>
    <property type="match status" value="1"/>
</dbReference>
<evidence type="ECO:0000256" key="10">
    <source>
        <dbReference type="ARBA" id="ARBA00023180"/>
    </source>
</evidence>
<comment type="similarity">
    <text evidence="2">Belongs to the Toll-like receptor family.</text>
</comment>
<evidence type="ECO:0000256" key="6">
    <source>
        <dbReference type="ARBA" id="ARBA00022737"/>
    </source>
</evidence>
<keyword evidence="4 11" id="KW-0812">Transmembrane</keyword>
<keyword evidence="8 11" id="KW-0472">Membrane</keyword>
<evidence type="ECO:0000256" key="5">
    <source>
        <dbReference type="ARBA" id="ARBA00022729"/>
    </source>
</evidence>
<evidence type="ECO:0000256" key="3">
    <source>
        <dbReference type="ARBA" id="ARBA00022614"/>
    </source>
</evidence>
<evidence type="ECO:0000256" key="11">
    <source>
        <dbReference type="SAM" id="Phobius"/>
    </source>
</evidence>
<gene>
    <name evidence="14" type="primary">LOC100370996</name>
</gene>
<dbReference type="InterPro" id="IPR000157">
    <property type="entry name" value="TIR_dom"/>
</dbReference>
<dbReference type="SMART" id="SM00365">
    <property type="entry name" value="LRR_SD22"/>
    <property type="match status" value="9"/>
</dbReference>
<evidence type="ECO:0000256" key="8">
    <source>
        <dbReference type="ARBA" id="ARBA00023136"/>
    </source>
</evidence>
<feature type="domain" description="TIR" evidence="12">
    <location>
        <begin position="1659"/>
        <end position="1801"/>
    </location>
</feature>
<sequence>MLVRLQYLYLSGSDVTAPACNRSIQPSFSPDTFHGLNGLKVLSLTGMGITFLCEHLFKGVSNLHILNLQKNPIYNISKDAFNHLTKLQTLDLSHTFITTLNPETFSQLQNLTTLHMVPSNLKEIPIALIKLTNLEVLFLGGNFSEIHFNDDFEKLKKLQEVKMVSIFSNDSLCGEICRDMSLPYNAFWSLKTKHLTLHDGLPTCFFKVSRSMGHKFFKFYSDITEGLSLSGLDAPLNQSFHSTLTNLNLSGSRVDHVKDYVFKHLNNLRTLNLSHNFITYFDEHAFVGLASLTRLDLSYNKLTLRGLSALKTFSNSSYKLEELFLSNNTHLVTHNTHMLEDAWNLFLIPTLKKIVLHSINLKGDAFKFLIKVLHKLPQLEHLNLYGNDLNTIPTKLISSYPLNSLKILDISYNCLAVLDQSEYEHGLSVLPLLQYVDLSGRRVRLSLFKNATSIQQLILNNRRPMCPDLQKNYKWKNDFNVQWENSLLTFPNLIKLEISYSLITQLSKIVFDGISNVKYLNLNNNKFDHLDLSLFSRLQYLIHLDLSKNEIHAINGSWRMPKLKKLMLSNNGLSSIPHFMLSSEYLPSLVELDLSWNVLRCDCLLSWFRNWAQTDYSVKLVNFHKYQCANAHDNFEVDGDVRNFDPAVLPCESFLHVHLSVSLSCGFAFLLTVSTVCFYYRYNIKYGWYVCRIKMKGYKPITEDRKYDTFVYYNNADSDWVNDEFLPKFGEGDHPKFNICTSEKDFSSGYKVTNILDAIQESRKTILLLTSNFVNCELCIYGMFLALQELFQEGRDVIILVLLKPIPNGEMPLELRKLFCNKPIIKWPKTDDPVARNLFWVKLEDALKSPTIVDPFIQVLFAITVYDETVTWEVSIMVDSLPGYVCFCALICVSFGVLPPWKVYNGTHIEYTGAYADLTALPDSLTHLKYINTANVSWNVSNETFSQCNPKCLPLQKLDLGGNAITSVSRHAFSHLSSLLNLSLAQNRHLKQYDINCSWSLELNVDVFAGLHNLMYLDLTLIGMRDLNPEMLRPLKKLETLAIGKNCLAELQDETFNGLQELKVLDLSYTTIKSLPSMVFSKLNKLETLLLYRTRLMNIPNVALAPLVNLRYLIISGYFTTIQFGEQFKNITRLQMVSLRTYYYNNTEEEHTEMNITNTSFEHLQTEAFEIHQDQGVGANGVKNLLRYPPDTKNLSLNWVHGLSSRSLNRTYFNVSKSRVVDFVSLDLSHTNLAGIKNETFIDLPNLQVLNLSYNILSFFDVYVHAFKGLEKLEILDLSSNSLIWVPSLKDFKNGSLKVLYLNDNELDRRIFSNVFSIVPTLRELHLRRTRLGNSYLYWLYNLTNLRVLDLSENYFKNFETLTTALSNLTLLEELNLARNPLQFLNKKVYLKKLKKLKSLNLSGTFFDFYWLIAFNLTSLEELYLENLENGDFFDITWQKMNLSLENLKIFSLAGSLVRTLSPQFFSSMPALKHLSLQANGLDFLNKDMLKNLKHLEYLDLSLNSITKITRFDFPDSLVTLILSYNHLSIIEREELNSGELLNLKTLVLSQNSLECSCPARWFRNWIHSNKMVNLVNYDKYICLSPSGGRAFFTAFNFDNLKCESLSYIHLAISLSCVAVIIFAVVCIAVYNRWYIRYACFLLRLKTRGYRELVDLDEKTYDAFISYNSADQNWVLRNLVPCLESDKYRFNICVDYKNFIPGKFIVDNIMDSIQESRKTILVLSENFVNSEWCYFEMNMALHRLFDDGRDVVVMILLEPIVGKKLPRILRKVFTKKTYIEWPQDHSTTAKELFWAKLENALKAPSRVDRVHKV</sequence>
<reference evidence="14" key="1">
    <citation type="submission" date="2025-08" db="UniProtKB">
        <authorList>
            <consortium name="RefSeq"/>
        </authorList>
    </citation>
    <scope>IDENTIFICATION</scope>
    <source>
        <tissue evidence="14">Testes</tissue>
    </source>
</reference>
<keyword evidence="9" id="KW-0675">Receptor</keyword>
<dbReference type="SUPFAM" id="SSF52200">
    <property type="entry name" value="Toll/Interleukin receptor TIR domain"/>
    <property type="match status" value="2"/>
</dbReference>